<dbReference type="AlphaFoldDB" id="A0A1U7CP03"/>
<name>A0A1U7CP03_9BACT</name>
<dbReference type="KEGG" id="pbor:BSF38_02135"/>
<sequence length="222" mass="24652">MMRFQSTGRPEPGEWSSPRLNNRFCGLRRFCASRGFFLPPPPPTRLALFAPFSGRNTRPTPRRREPLRLGSIAAETGLTSPVVGLWTRPSAIGWIGFVRCLMEVVCVVTSPDSIAGYAITVRWLRSRRNAAISSGEASGASPCSPRPAAGGLGSIARFSRRIEAGRLGSIAHFRGSSRRVDWVRSLCFWTLSMRLIDVRIEKEPRRAREPSSMNVLQVRSLL</sequence>
<protein>
    <submittedName>
        <fullName evidence="1">Uncharacterized protein</fullName>
    </submittedName>
</protein>
<evidence type="ECO:0000313" key="1">
    <source>
        <dbReference type="EMBL" id="APW60651.1"/>
    </source>
</evidence>
<accession>A0A1U7CP03</accession>
<dbReference type="Proteomes" id="UP000186309">
    <property type="component" value="Chromosome"/>
</dbReference>
<keyword evidence="2" id="KW-1185">Reference proteome</keyword>
<dbReference type="EMBL" id="CP019082">
    <property type="protein sequence ID" value="APW60651.1"/>
    <property type="molecule type" value="Genomic_DNA"/>
</dbReference>
<evidence type="ECO:0000313" key="2">
    <source>
        <dbReference type="Proteomes" id="UP000186309"/>
    </source>
</evidence>
<gene>
    <name evidence="1" type="ORF">BSF38_02135</name>
</gene>
<proteinExistence type="predicted"/>
<reference evidence="2" key="1">
    <citation type="submission" date="2016-12" db="EMBL/GenBank/DDBJ databases">
        <title>Comparative genomics of four Isosphaeraceae planctomycetes: a common pool of plasmids and glycoside hydrolase genes.</title>
        <authorList>
            <person name="Ivanova A."/>
        </authorList>
    </citation>
    <scope>NUCLEOTIDE SEQUENCE [LARGE SCALE GENOMIC DNA]</scope>
    <source>
        <strain evidence="2">PX4</strain>
    </source>
</reference>
<organism evidence="1 2">
    <name type="scientific">Paludisphaera borealis</name>
    <dbReference type="NCBI Taxonomy" id="1387353"/>
    <lineage>
        <taxon>Bacteria</taxon>
        <taxon>Pseudomonadati</taxon>
        <taxon>Planctomycetota</taxon>
        <taxon>Planctomycetia</taxon>
        <taxon>Isosphaerales</taxon>
        <taxon>Isosphaeraceae</taxon>
        <taxon>Paludisphaera</taxon>
    </lineage>
</organism>